<organism evidence="3 4">
    <name type="scientific">Blautia obeum</name>
    <dbReference type="NCBI Taxonomy" id="40520"/>
    <lineage>
        <taxon>Bacteria</taxon>
        <taxon>Bacillati</taxon>
        <taxon>Bacillota</taxon>
        <taxon>Clostridia</taxon>
        <taxon>Lachnospirales</taxon>
        <taxon>Lachnospiraceae</taxon>
        <taxon>Blautia</taxon>
    </lineage>
</organism>
<gene>
    <name evidence="3" type="ORF">DW740_16470</name>
</gene>
<feature type="signal peptide" evidence="2">
    <location>
        <begin position="1"/>
        <end position="21"/>
    </location>
</feature>
<reference evidence="3 4" key="1">
    <citation type="submission" date="2018-08" db="EMBL/GenBank/DDBJ databases">
        <title>A genome reference for cultivated species of the human gut microbiota.</title>
        <authorList>
            <person name="Zou Y."/>
            <person name="Xue W."/>
            <person name="Luo G."/>
        </authorList>
    </citation>
    <scope>NUCLEOTIDE SEQUENCE [LARGE SCALE GENOMIC DNA]</scope>
    <source>
        <strain evidence="3 4">AM28-23</strain>
    </source>
</reference>
<evidence type="ECO:0000313" key="3">
    <source>
        <dbReference type="EMBL" id="RHE36760.1"/>
    </source>
</evidence>
<feature type="chain" id="PRO_5019005790" evidence="2">
    <location>
        <begin position="22"/>
        <end position="102"/>
    </location>
</feature>
<comment type="caution">
    <text evidence="3">The sequence shown here is derived from an EMBL/GenBank/DDBJ whole genome shotgun (WGS) entry which is preliminary data.</text>
</comment>
<protein>
    <submittedName>
        <fullName evidence="3">Uncharacterized protein</fullName>
    </submittedName>
</protein>
<proteinExistence type="predicted"/>
<feature type="region of interest" description="Disordered" evidence="1">
    <location>
        <begin position="44"/>
        <end position="75"/>
    </location>
</feature>
<keyword evidence="2" id="KW-0732">Signal</keyword>
<dbReference type="PROSITE" id="PS51257">
    <property type="entry name" value="PROKAR_LIPOPROTEIN"/>
    <property type="match status" value="1"/>
</dbReference>
<accession>A0A414J0G5</accession>
<dbReference type="RefSeq" id="WP_015541044.1">
    <property type="nucleotide sequence ID" value="NZ_CABJFK010000019.1"/>
</dbReference>
<evidence type="ECO:0000313" key="4">
    <source>
        <dbReference type="Proteomes" id="UP000283745"/>
    </source>
</evidence>
<evidence type="ECO:0000256" key="2">
    <source>
        <dbReference type="SAM" id="SignalP"/>
    </source>
</evidence>
<evidence type="ECO:0000256" key="1">
    <source>
        <dbReference type="SAM" id="MobiDB-lite"/>
    </source>
</evidence>
<sequence length="102" mass="10969">MKKTIIIMLVTTITLTLCACGAETTGSISITEAGTEQTVKQNIGTEQTNSERLNTERQSTAEATSEISKSQQTKKESYVELENVLDEINTEINPGIAGSGMN</sequence>
<name>A0A414J0G5_9FIRM</name>
<dbReference type="EMBL" id="QSKF01000019">
    <property type="protein sequence ID" value="RHE36760.1"/>
    <property type="molecule type" value="Genomic_DNA"/>
</dbReference>
<feature type="compositionally biased region" description="Polar residues" evidence="1">
    <location>
        <begin position="44"/>
        <end position="71"/>
    </location>
</feature>
<dbReference type="Proteomes" id="UP000283745">
    <property type="component" value="Unassembled WGS sequence"/>
</dbReference>
<dbReference type="AlphaFoldDB" id="A0A414J0G5"/>